<organism evidence="1 2">
    <name type="scientific">Dendrolimus kikuchii</name>
    <dbReference type="NCBI Taxonomy" id="765133"/>
    <lineage>
        <taxon>Eukaryota</taxon>
        <taxon>Metazoa</taxon>
        <taxon>Ecdysozoa</taxon>
        <taxon>Arthropoda</taxon>
        <taxon>Hexapoda</taxon>
        <taxon>Insecta</taxon>
        <taxon>Pterygota</taxon>
        <taxon>Neoptera</taxon>
        <taxon>Endopterygota</taxon>
        <taxon>Lepidoptera</taxon>
        <taxon>Glossata</taxon>
        <taxon>Ditrysia</taxon>
        <taxon>Bombycoidea</taxon>
        <taxon>Lasiocampidae</taxon>
        <taxon>Dendrolimus</taxon>
    </lineage>
</organism>
<evidence type="ECO:0000313" key="1">
    <source>
        <dbReference type="EMBL" id="KAJ0174503.1"/>
    </source>
</evidence>
<protein>
    <submittedName>
        <fullName evidence="1">Uncharacterized protein</fullName>
    </submittedName>
</protein>
<accession>A0ACC1CS68</accession>
<reference evidence="1 2" key="1">
    <citation type="journal article" date="2021" name="Front. Genet.">
        <title>Chromosome-Level Genome Assembly Reveals Significant Gene Expansion in the Toll and IMD Signaling Pathways of Dendrolimus kikuchii.</title>
        <authorList>
            <person name="Zhou J."/>
            <person name="Wu P."/>
            <person name="Xiong Z."/>
            <person name="Liu N."/>
            <person name="Zhao N."/>
            <person name="Ji M."/>
            <person name="Qiu Y."/>
            <person name="Yang B."/>
        </authorList>
    </citation>
    <scope>NUCLEOTIDE SEQUENCE [LARGE SCALE GENOMIC DNA]</scope>
    <source>
        <strain evidence="1">Ann1</strain>
    </source>
</reference>
<proteinExistence type="predicted"/>
<comment type="caution">
    <text evidence="1">The sequence shown here is derived from an EMBL/GenBank/DDBJ whole genome shotgun (WGS) entry which is preliminary data.</text>
</comment>
<evidence type="ECO:0000313" key="2">
    <source>
        <dbReference type="Proteomes" id="UP000824533"/>
    </source>
</evidence>
<gene>
    <name evidence="1" type="ORF">K1T71_009611</name>
</gene>
<keyword evidence="2" id="KW-1185">Reference proteome</keyword>
<sequence>MVEWCPVVVPLSKSRVVMEYVIDTPRAAIIGRYVCAPVFDLQPMVYILTKERQLSLYSRRTDWESFREIVTKELSLQVALKTEGDIEEATKHFTTIVQSACWNSTAHNFLGTTTTVQPGHVKTYRRNITWRNNLIEPFIYNQGTFMPVSLIVLKFAECPFRLFCNAHLNWIPDTLSIDLPFLNKILTEVLQLLNL</sequence>
<dbReference type="EMBL" id="CM034403">
    <property type="protein sequence ID" value="KAJ0174503.1"/>
    <property type="molecule type" value="Genomic_DNA"/>
</dbReference>
<dbReference type="Proteomes" id="UP000824533">
    <property type="component" value="Linkage Group LG17"/>
</dbReference>
<name>A0ACC1CS68_9NEOP</name>